<dbReference type="RefSeq" id="WP_013538801.1">
    <property type="nucleotide sequence ID" value="NC_014931.1"/>
</dbReference>
<evidence type="ECO:0000256" key="2">
    <source>
        <dbReference type="SAM" id="SignalP"/>
    </source>
</evidence>
<protein>
    <submittedName>
        <fullName evidence="3">SMP-30/Gluconolaconase/LRE-like region-containing protein</fullName>
    </submittedName>
</protein>
<gene>
    <name evidence="3" type="ordered locus">Varpa_0333</name>
</gene>
<sequence length="569" mass="59762">MPRGSFRSAAALVAVLALLGACSTVAPLLPSPTPAVPASTPPSPSPTAAGRPASWAAPEALVPPSSFSGVHGLAIDAKGRLLAGSVLGNTLWEVDRTTGAAKVLIDAPEGQADDIAVGPQGELAWTNYLMGMLRYRESDAAPMRVLAKDLPGLNSLDFDRKNGKLYASQVFLGDALWEIDRAGQKPPRLIKKDMGGFNGFEVGPDGLLYGPLWFKGQVVKIDPANGNMTVIADGFKIPAAANLDGKGNLWLVDARSGELVRVELATGNKTVAKQLRPSLDNLVIAPDGTIYVSNMANNEVQAFNPATGELRTLTSGKVAVPAGLKIDGNDLWVADVFGFRQVDVRTGEVRDVFRMQREPELDYPFAVGLSPTRFALTSWFTGTVQLVDRQTLKTVATIHGLKAPFDAIPMPDGSVIYAEIATGSITRASGPKFADKSVLASGLNGPVQMVLGQDGALYVTEAAGKLLRIPLDASAPLRTIVDGLALPEGVAETPWGTFIVAESAAGRLVEIDPANGTRRTIAENLPIGLAPGPALPPPYVVTGVAVGADGTVYVSADRNNAIYRIRAVR</sequence>
<dbReference type="SUPFAM" id="SSF63829">
    <property type="entry name" value="Calcium-dependent phosphotriesterase"/>
    <property type="match status" value="2"/>
</dbReference>
<feature type="region of interest" description="Disordered" evidence="1">
    <location>
        <begin position="32"/>
        <end position="54"/>
    </location>
</feature>
<evidence type="ECO:0000256" key="1">
    <source>
        <dbReference type="SAM" id="MobiDB-lite"/>
    </source>
</evidence>
<feature type="compositionally biased region" description="Pro residues" evidence="1">
    <location>
        <begin position="32"/>
        <end position="45"/>
    </location>
</feature>
<reference evidence="3 4" key="2">
    <citation type="journal article" date="2013" name="Genome Announc.">
        <title>Genome of the Root-Associated Plant Growth-Promoting Bacterium Variovorax paradoxus Strain EPS.</title>
        <authorList>
            <person name="Han J.I."/>
            <person name="Spain J.C."/>
            <person name="Leadbetter J.R."/>
            <person name="Ovchinnikova G."/>
            <person name="Goodwin L.A."/>
            <person name="Han C.S."/>
            <person name="Woyke T."/>
            <person name="Davenport K.W."/>
            <person name="Orwin P.M."/>
        </authorList>
    </citation>
    <scope>NUCLEOTIDE SEQUENCE [LARGE SCALE GENOMIC DNA]</scope>
    <source>
        <strain evidence="3 4">EPS</strain>
    </source>
</reference>
<dbReference type="PANTHER" id="PTHR40274">
    <property type="entry name" value="VIRGINIAMYCIN B LYASE"/>
    <property type="match status" value="1"/>
</dbReference>
<dbReference type="EMBL" id="CP002417">
    <property type="protein sequence ID" value="ADU34555.1"/>
    <property type="molecule type" value="Genomic_DNA"/>
</dbReference>
<feature type="chain" id="PRO_5003210536" evidence="2">
    <location>
        <begin position="27"/>
        <end position="569"/>
    </location>
</feature>
<dbReference type="Proteomes" id="UP000008917">
    <property type="component" value="Chromosome"/>
</dbReference>
<dbReference type="Gene3D" id="2.120.10.30">
    <property type="entry name" value="TolB, C-terminal domain"/>
    <property type="match status" value="2"/>
</dbReference>
<proteinExistence type="predicted"/>
<evidence type="ECO:0000313" key="3">
    <source>
        <dbReference type="EMBL" id="ADU34555.1"/>
    </source>
</evidence>
<organism evidence="3 4">
    <name type="scientific">Variovorax paradoxus (strain EPS)</name>
    <dbReference type="NCBI Taxonomy" id="595537"/>
    <lineage>
        <taxon>Bacteria</taxon>
        <taxon>Pseudomonadati</taxon>
        <taxon>Pseudomonadota</taxon>
        <taxon>Betaproteobacteria</taxon>
        <taxon>Burkholderiales</taxon>
        <taxon>Comamonadaceae</taxon>
        <taxon>Variovorax</taxon>
    </lineage>
</organism>
<reference evidence="4" key="1">
    <citation type="submission" date="2010-12" db="EMBL/GenBank/DDBJ databases">
        <title>Complete sequence of Variovorax paradoxus EPS.</title>
        <authorList>
            <consortium name="US DOE Joint Genome Institute"/>
            <person name="Lucas S."/>
            <person name="Copeland A."/>
            <person name="Lapidus A."/>
            <person name="Cheng J.-F."/>
            <person name="Goodwin L."/>
            <person name="Pitluck S."/>
            <person name="Teshima H."/>
            <person name="Detter J.C."/>
            <person name="Han C."/>
            <person name="Tapia R."/>
            <person name="Land M."/>
            <person name="Hauser L."/>
            <person name="Kyrpides N."/>
            <person name="Ivanova N."/>
            <person name="Ovchinnikova G."/>
            <person name="Orwin P."/>
            <person name="Han J.-I.G."/>
            <person name="Woyke T."/>
        </authorList>
    </citation>
    <scope>NUCLEOTIDE SEQUENCE [LARGE SCALE GENOMIC DNA]</scope>
    <source>
        <strain evidence="4">EPS</strain>
    </source>
</reference>
<name>E6V2C4_VARPE</name>
<dbReference type="eggNOG" id="COG3386">
    <property type="taxonomic scope" value="Bacteria"/>
</dbReference>
<dbReference type="HOGENOM" id="CLU_037852_0_0_4"/>
<feature type="signal peptide" evidence="2">
    <location>
        <begin position="1"/>
        <end position="26"/>
    </location>
</feature>
<dbReference type="eggNOG" id="COG3391">
    <property type="taxonomic scope" value="Bacteria"/>
</dbReference>
<accession>E6V2C4</accession>
<dbReference type="PANTHER" id="PTHR40274:SF4">
    <property type="entry name" value="BLL1406 PROTEIN"/>
    <property type="match status" value="1"/>
</dbReference>
<dbReference type="OrthoDB" id="30052at2"/>
<dbReference type="KEGG" id="vpe:Varpa_0333"/>
<dbReference type="PROSITE" id="PS51257">
    <property type="entry name" value="PROKAR_LIPOPROTEIN"/>
    <property type="match status" value="1"/>
</dbReference>
<dbReference type="AlphaFoldDB" id="E6V2C4"/>
<keyword evidence="2" id="KW-0732">Signal</keyword>
<evidence type="ECO:0000313" key="4">
    <source>
        <dbReference type="Proteomes" id="UP000008917"/>
    </source>
</evidence>
<dbReference type="InterPro" id="IPR011042">
    <property type="entry name" value="6-blade_b-propeller_TolB-like"/>
</dbReference>
<dbReference type="STRING" id="595537.Varpa_0333"/>
<dbReference type="InterPro" id="IPR051344">
    <property type="entry name" value="Vgb"/>
</dbReference>